<dbReference type="EMBL" id="KV441551">
    <property type="protein sequence ID" value="OAG07037.1"/>
    <property type="molecule type" value="Genomic_DNA"/>
</dbReference>
<dbReference type="GO" id="GO:0016491">
    <property type="term" value="F:oxidoreductase activity"/>
    <property type="evidence" value="ECO:0007669"/>
    <property type="project" value="TreeGrafter"/>
</dbReference>
<dbReference type="InParanoid" id="A0A177CJS1"/>
<dbReference type="PANTHER" id="PTHR42840">
    <property type="entry name" value="NAD(P)-BINDING ROSSMANN-FOLD SUPERFAMILY PROTEIN-RELATED"/>
    <property type="match status" value="1"/>
</dbReference>
<evidence type="ECO:0000313" key="2">
    <source>
        <dbReference type="EMBL" id="OAG07037.1"/>
    </source>
</evidence>
<feature type="domain" description="Gfo/Idh/MocA-like oxidoreductase N-terminal" evidence="1">
    <location>
        <begin position="9"/>
        <end position="131"/>
    </location>
</feature>
<dbReference type="SUPFAM" id="SSF55347">
    <property type="entry name" value="Glyceraldehyde-3-phosphate dehydrogenase-like, C-terminal domain"/>
    <property type="match status" value="1"/>
</dbReference>
<gene>
    <name evidence="2" type="ORF">CC84DRAFT_1117081</name>
</gene>
<dbReference type="Proteomes" id="UP000077069">
    <property type="component" value="Unassembled WGS sequence"/>
</dbReference>
<dbReference type="PANTHER" id="PTHR42840:SF7">
    <property type="entry name" value="BINDING ROSSMANN FOLD OXIDOREDUCTASE, PUTATIVE (AFU_ORTHOLOGUE AFUA_4G10190)-RELATED"/>
    <property type="match status" value="1"/>
</dbReference>
<dbReference type="Gene3D" id="3.40.50.720">
    <property type="entry name" value="NAD(P)-binding Rossmann-like Domain"/>
    <property type="match status" value="1"/>
</dbReference>
<dbReference type="InterPro" id="IPR000683">
    <property type="entry name" value="Gfo/Idh/MocA-like_OxRdtase_N"/>
</dbReference>
<proteinExistence type="predicted"/>
<evidence type="ECO:0000259" key="1">
    <source>
        <dbReference type="Pfam" id="PF01408"/>
    </source>
</evidence>
<evidence type="ECO:0000313" key="3">
    <source>
        <dbReference type="Proteomes" id="UP000077069"/>
    </source>
</evidence>
<dbReference type="Pfam" id="PF01408">
    <property type="entry name" value="GFO_IDH_MocA"/>
    <property type="match status" value="1"/>
</dbReference>
<dbReference type="Gene3D" id="3.30.360.10">
    <property type="entry name" value="Dihydrodipicolinate Reductase, domain 2"/>
    <property type="match status" value="1"/>
</dbReference>
<organism evidence="2 3">
    <name type="scientific">Paraphaeosphaeria sporulosa</name>
    <dbReference type="NCBI Taxonomy" id="1460663"/>
    <lineage>
        <taxon>Eukaryota</taxon>
        <taxon>Fungi</taxon>
        <taxon>Dikarya</taxon>
        <taxon>Ascomycota</taxon>
        <taxon>Pezizomycotina</taxon>
        <taxon>Dothideomycetes</taxon>
        <taxon>Pleosporomycetidae</taxon>
        <taxon>Pleosporales</taxon>
        <taxon>Massarineae</taxon>
        <taxon>Didymosphaeriaceae</taxon>
        <taxon>Paraphaeosphaeria</taxon>
    </lineage>
</organism>
<sequence length="368" mass="41079">MSSSQKKIVNIGLIGCGEVAQVIHIPTLLFMRDSFRITYLCDVSASALQHCSQSLPNKHQTTQNPGELCAAEDVDVVLVANSDEYHADHAILALQHDKYVLVEKPLALTKRDVESIIEAEKTSKGSVMVGYMWRYAAPFEDAVKEIGGIDKILYVRVRDIIGPNSAFVGQSATFPKKFTDFTPEDARDKDERAKEMVKTALEGEIGGITVTPESTQMWRLFGGLGSHDLSVMREVLGLPEKVIGSSLGFPFWNVLFRYPDFTVSYESGIDNIPRFDAHIEVYGATKSVKLQYDTPYVKGLPVTLHISENVDGAYKETMVRKSYEDPYTQEMKKLWGLVVEGRSVKTTAQDALQDLEVFGMAMKHFYDS</sequence>
<dbReference type="InterPro" id="IPR036291">
    <property type="entry name" value="NAD(P)-bd_dom_sf"/>
</dbReference>
<reference evidence="2 3" key="1">
    <citation type="submission" date="2016-05" db="EMBL/GenBank/DDBJ databases">
        <title>Comparative analysis of secretome profiles of manganese(II)-oxidizing ascomycete fungi.</title>
        <authorList>
            <consortium name="DOE Joint Genome Institute"/>
            <person name="Zeiner C.A."/>
            <person name="Purvine S.O."/>
            <person name="Zink E.M."/>
            <person name="Wu S."/>
            <person name="Pasa-Tolic L."/>
            <person name="Chaput D.L."/>
            <person name="Haridas S."/>
            <person name="Grigoriev I.V."/>
            <person name="Santelli C.M."/>
            <person name="Hansel C.M."/>
        </authorList>
    </citation>
    <scope>NUCLEOTIDE SEQUENCE [LARGE SCALE GENOMIC DNA]</scope>
    <source>
        <strain evidence="2 3">AP3s5-JAC2a</strain>
    </source>
</reference>
<dbReference type="AlphaFoldDB" id="A0A177CJS1"/>
<protein>
    <submittedName>
        <fullName evidence="2">NAD(P)-binding protein</fullName>
    </submittedName>
</protein>
<dbReference type="GO" id="GO:0006740">
    <property type="term" value="P:NADPH regeneration"/>
    <property type="evidence" value="ECO:0007669"/>
    <property type="project" value="TreeGrafter"/>
</dbReference>
<accession>A0A177CJS1</accession>
<dbReference type="OrthoDB" id="64915at2759"/>
<name>A0A177CJS1_9PLEO</name>
<dbReference type="RefSeq" id="XP_018037402.1">
    <property type="nucleotide sequence ID" value="XM_018175482.1"/>
</dbReference>
<dbReference type="GeneID" id="28758968"/>
<dbReference type="SUPFAM" id="SSF51735">
    <property type="entry name" value="NAD(P)-binding Rossmann-fold domains"/>
    <property type="match status" value="1"/>
</dbReference>
<dbReference type="STRING" id="1460663.A0A177CJS1"/>
<dbReference type="GO" id="GO:0000166">
    <property type="term" value="F:nucleotide binding"/>
    <property type="evidence" value="ECO:0007669"/>
    <property type="project" value="InterPro"/>
</dbReference>
<keyword evidence="3" id="KW-1185">Reference proteome</keyword>
<dbReference type="GO" id="GO:0005737">
    <property type="term" value="C:cytoplasm"/>
    <property type="evidence" value="ECO:0007669"/>
    <property type="project" value="TreeGrafter"/>
</dbReference>